<reference evidence="2" key="1">
    <citation type="submission" date="2019-08" db="EMBL/GenBank/DDBJ databases">
        <title>Carotenoids and Carotenoid Binding Proteins in the Halophilic Cyanobacterium Euhalothece sp. ZM00.</title>
        <authorList>
            <person name="Cho S.M."/>
            <person name="Song J.Y."/>
            <person name="Park Y.-I."/>
        </authorList>
    </citation>
    <scope>NUCLEOTIDE SEQUENCE [LARGE SCALE GENOMIC DNA]</scope>
    <source>
        <strain evidence="2">Z-M001</strain>
        <plasmid evidence="2">pEu4</plasmid>
    </source>
</reference>
<evidence type="ECO:0000313" key="3">
    <source>
        <dbReference type="Proteomes" id="UP000318453"/>
    </source>
</evidence>
<evidence type="ECO:0000313" key="2">
    <source>
        <dbReference type="EMBL" id="QDZ41706.1"/>
    </source>
</evidence>
<dbReference type="AlphaFoldDB" id="A0A5B8NRN1"/>
<sequence length="290" mass="33301">MAHIKYITPGASLDLLDVSAEVFVLEVNTQKGIEKVYRVISRRSNLELLGRSPGVNVKSEDQRPRFPLPSNVQRIHEELWGVSEVLGIRFTHPTAGLTYGFQGFQFARICRAYEVAYNRGLLYQNQFHIGERAIALCSAILSTGIDALIDEATGYQYRRPEDALQHLVAEYLLDTPAEWRKTFPDELYREWFRLKGWHHLDPKAKRPSCVGKITNDLVYNRILPTEVNNELRARRGDSSNKLHVYLSEEKGRRHLENHLNTLKTLAMVSNDWDDYLQKVDVVAPRIGSLT</sequence>
<keyword evidence="3" id="KW-1185">Reference proteome</keyword>
<gene>
    <name evidence="2" type="ORF">FRE64_17240</name>
</gene>
<dbReference type="Pfam" id="PF10546">
    <property type="entry name" value="P63C"/>
    <property type="match status" value="1"/>
</dbReference>
<dbReference type="Proteomes" id="UP000318453">
    <property type="component" value="Plasmid pEu4"/>
</dbReference>
<geneLocation type="plasmid" evidence="3">
    <name>peu4</name>
</geneLocation>
<dbReference type="InterPro" id="IPR018874">
    <property type="entry name" value="Phage_Mx8_p63_C"/>
</dbReference>
<name>A0A5B8NRN1_9CHRO</name>
<dbReference type="KEGG" id="enn:FRE64_17240"/>
<proteinExistence type="predicted"/>
<dbReference type="EMBL" id="CP042330">
    <property type="protein sequence ID" value="QDZ41706.1"/>
    <property type="molecule type" value="Genomic_DNA"/>
</dbReference>
<accession>A0A5B8NRN1</accession>
<protein>
    <recommendedName>
        <fullName evidence="1">Bacteriophage Mx8 p63 C-terminal domain-containing protein</fullName>
    </recommendedName>
</protein>
<evidence type="ECO:0000259" key="1">
    <source>
        <dbReference type="Pfam" id="PF10546"/>
    </source>
</evidence>
<feature type="domain" description="Bacteriophage Mx8 p63 C-terminal" evidence="1">
    <location>
        <begin position="168"/>
        <end position="255"/>
    </location>
</feature>
<dbReference type="OrthoDB" id="4762429at2"/>
<dbReference type="RefSeq" id="WP_146297671.1">
    <property type="nucleotide sequence ID" value="NZ_CP042330.1"/>
</dbReference>
<keyword evidence="2" id="KW-0614">Plasmid</keyword>
<organism evidence="2 3">
    <name type="scientific">Euhalothece natronophila Z-M001</name>
    <dbReference type="NCBI Taxonomy" id="522448"/>
    <lineage>
        <taxon>Bacteria</taxon>
        <taxon>Bacillati</taxon>
        <taxon>Cyanobacteriota</taxon>
        <taxon>Cyanophyceae</taxon>
        <taxon>Oscillatoriophycideae</taxon>
        <taxon>Chroococcales</taxon>
        <taxon>Halothecacae</taxon>
        <taxon>Halothece cluster</taxon>
        <taxon>Euhalothece</taxon>
    </lineage>
</organism>